<dbReference type="InterPro" id="IPR016156">
    <property type="entry name" value="FAD/NAD-linked_Rdtase_dimer_sf"/>
</dbReference>
<dbReference type="Proteomes" id="UP001596270">
    <property type="component" value="Unassembled WGS sequence"/>
</dbReference>
<evidence type="ECO:0000259" key="5">
    <source>
        <dbReference type="Pfam" id="PF07992"/>
    </source>
</evidence>
<evidence type="ECO:0000256" key="4">
    <source>
        <dbReference type="ARBA" id="ARBA00023002"/>
    </source>
</evidence>
<dbReference type="Gene3D" id="3.50.50.60">
    <property type="entry name" value="FAD/NAD(P)-binding domain"/>
    <property type="match status" value="2"/>
</dbReference>
<organism evidence="7 8">
    <name type="scientific">Polaromonas aquatica</name>
    <dbReference type="NCBI Taxonomy" id="332657"/>
    <lineage>
        <taxon>Bacteria</taxon>
        <taxon>Pseudomonadati</taxon>
        <taxon>Pseudomonadota</taxon>
        <taxon>Betaproteobacteria</taxon>
        <taxon>Burkholderiales</taxon>
        <taxon>Comamonadaceae</taxon>
        <taxon>Polaromonas</taxon>
    </lineage>
</organism>
<name>A0ABW1U151_9BURK</name>
<proteinExistence type="predicted"/>
<reference evidence="8" key="1">
    <citation type="journal article" date="2019" name="Int. J. Syst. Evol. Microbiol.">
        <title>The Global Catalogue of Microorganisms (GCM) 10K type strain sequencing project: providing services to taxonomists for standard genome sequencing and annotation.</title>
        <authorList>
            <consortium name="The Broad Institute Genomics Platform"/>
            <consortium name="The Broad Institute Genome Sequencing Center for Infectious Disease"/>
            <person name="Wu L."/>
            <person name="Ma J."/>
        </authorList>
    </citation>
    <scope>NUCLEOTIDE SEQUENCE [LARGE SCALE GENOMIC DNA]</scope>
    <source>
        <strain evidence="8">CCUG 39402</strain>
    </source>
</reference>
<evidence type="ECO:0000256" key="1">
    <source>
        <dbReference type="ARBA" id="ARBA00001974"/>
    </source>
</evidence>
<dbReference type="Gene3D" id="3.30.390.30">
    <property type="match status" value="1"/>
</dbReference>
<evidence type="ECO:0000256" key="3">
    <source>
        <dbReference type="ARBA" id="ARBA00022827"/>
    </source>
</evidence>
<comment type="cofactor">
    <cofactor evidence="1">
        <name>FAD</name>
        <dbReference type="ChEBI" id="CHEBI:57692"/>
    </cofactor>
</comment>
<comment type="caution">
    <text evidence="7">The sequence shown here is derived from an EMBL/GenBank/DDBJ whole genome shotgun (WGS) entry which is preliminary data.</text>
</comment>
<keyword evidence="2" id="KW-0285">Flavoprotein</keyword>
<dbReference type="PRINTS" id="PR00368">
    <property type="entry name" value="FADPNR"/>
</dbReference>
<evidence type="ECO:0000256" key="2">
    <source>
        <dbReference type="ARBA" id="ARBA00022630"/>
    </source>
</evidence>
<keyword evidence="8" id="KW-1185">Reference proteome</keyword>
<feature type="domain" description="Reductase C-terminal" evidence="6">
    <location>
        <begin position="318"/>
        <end position="391"/>
    </location>
</feature>
<dbReference type="InterPro" id="IPR023753">
    <property type="entry name" value="FAD/NAD-binding_dom"/>
</dbReference>
<dbReference type="PRINTS" id="PR00411">
    <property type="entry name" value="PNDRDTASEI"/>
</dbReference>
<keyword evidence="3" id="KW-0274">FAD</keyword>
<dbReference type="InterPro" id="IPR050446">
    <property type="entry name" value="FAD-oxidoreductase/Apoptosis"/>
</dbReference>
<keyword evidence="4" id="KW-0560">Oxidoreductase</keyword>
<dbReference type="EMBL" id="JBHSRS010000080">
    <property type="protein sequence ID" value="MFC6282802.1"/>
    <property type="molecule type" value="Genomic_DNA"/>
</dbReference>
<dbReference type="SUPFAM" id="SSF51905">
    <property type="entry name" value="FAD/NAD(P)-binding domain"/>
    <property type="match status" value="1"/>
</dbReference>
<evidence type="ECO:0000313" key="7">
    <source>
        <dbReference type="EMBL" id="MFC6282802.1"/>
    </source>
</evidence>
<feature type="domain" description="FAD/NAD(P)-binding" evidence="5">
    <location>
        <begin position="3"/>
        <end position="299"/>
    </location>
</feature>
<dbReference type="PANTHER" id="PTHR43557:SF2">
    <property type="entry name" value="RIESKE DOMAIN-CONTAINING PROTEIN-RELATED"/>
    <property type="match status" value="1"/>
</dbReference>
<evidence type="ECO:0000313" key="8">
    <source>
        <dbReference type="Proteomes" id="UP001596270"/>
    </source>
</evidence>
<gene>
    <name evidence="7" type="ORF">ACFQND_16375</name>
</gene>
<dbReference type="Pfam" id="PF14759">
    <property type="entry name" value="Reductase_C"/>
    <property type="match status" value="1"/>
</dbReference>
<sequence>MSSVLIVGGGHGGVDVAFGLRERGYTGPITVLDKSGFVPYERPPMSKSWINGAGGPAELMLRGHDAFSGANIELMLNCEVLGIDRDKKVLETSHGSVEYSTLVLALGSSPRQLRFSGASLAGMHHLHTLEQATVLRNDLTSATSVGVIGAGFIGLEIASSVAKRGIPVTVVETARRPMPRTASEFTSAYMRARHEDAGTNFRFNASVQEIVGQSGRVSRVMLSDGTHVKADLVVMGVGALANGGWVTDFGLDFDNGIVVDSTLRTKDPDIFAIGDCARFLDDEGGATRLESIGNAADHARRVAATIAGSPVPVPDVPWFWTLQAGVRLQMAGRVDRVEEWLLTGSVESNSFSVLGWRNSKLVYGESINSPSDHVTIRKLLAENTAPTLSELRPIAEMGLKAAIKFLVSFRSAPKDEVSRPQMAR</sequence>
<dbReference type="PANTHER" id="PTHR43557">
    <property type="entry name" value="APOPTOSIS-INDUCING FACTOR 1"/>
    <property type="match status" value="1"/>
</dbReference>
<evidence type="ECO:0000259" key="6">
    <source>
        <dbReference type="Pfam" id="PF14759"/>
    </source>
</evidence>
<dbReference type="SUPFAM" id="SSF55424">
    <property type="entry name" value="FAD/NAD-linked reductases, dimerisation (C-terminal) domain"/>
    <property type="match status" value="1"/>
</dbReference>
<protein>
    <submittedName>
        <fullName evidence="7">NAD(P)/FAD-dependent oxidoreductase</fullName>
    </submittedName>
</protein>
<dbReference type="InterPro" id="IPR028202">
    <property type="entry name" value="Reductase_C"/>
</dbReference>
<dbReference type="Pfam" id="PF07992">
    <property type="entry name" value="Pyr_redox_2"/>
    <property type="match status" value="1"/>
</dbReference>
<dbReference type="InterPro" id="IPR036188">
    <property type="entry name" value="FAD/NAD-bd_sf"/>
</dbReference>
<dbReference type="RefSeq" id="WP_371439239.1">
    <property type="nucleotide sequence ID" value="NZ_JBHSRS010000080.1"/>
</dbReference>
<accession>A0ABW1U151</accession>